<dbReference type="OMA" id="YWSGLDN"/>
<keyword evidence="4" id="KW-1185">Reference proteome</keyword>
<feature type="region of interest" description="Disordered" evidence="1">
    <location>
        <begin position="685"/>
        <end position="706"/>
    </location>
</feature>
<dbReference type="VEuPathDB" id="AmoebaDB:DICPUDRAFT_87570"/>
<name>F0ZIZ2_DICPU</name>
<dbReference type="GO" id="GO:0031152">
    <property type="term" value="P:aggregation involved in sorocarp development"/>
    <property type="evidence" value="ECO:0007669"/>
    <property type="project" value="EnsemblProtists"/>
</dbReference>
<dbReference type="OrthoDB" id="15309at2759"/>
<dbReference type="FunCoup" id="F0ZIZ2">
    <property type="interactions" value="1"/>
</dbReference>
<proteinExistence type="predicted"/>
<reference evidence="4" key="1">
    <citation type="journal article" date="2011" name="Genome Biol.">
        <title>Comparative genomics of the social amoebae Dictyostelium discoideum and Dictyostelium purpureum.</title>
        <authorList>
            <consortium name="US DOE Joint Genome Institute (JGI-PGF)"/>
            <person name="Sucgang R."/>
            <person name="Kuo A."/>
            <person name="Tian X."/>
            <person name="Salerno W."/>
            <person name="Parikh A."/>
            <person name="Feasley C.L."/>
            <person name="Dalin E."/>
            <person name="Tu H."/>
            <person name="Huang E."/>
            <person name="Barry K."/>
            <person name="Lindquist E."/>
            <person name="Shapiro H."/>
            <person name="Bruce D."/>
            <person name="Schmutz J."/>
            <person name="Salamov A."/>
            <person name="Fey P."/>
            <person name="Gaudet P."/>
            <person name="Anjard C."/>
            <person name="Babu M.M."/>
            <person name="Basu S."/>
            <person name="Bushmanova Y."/>
            <person name="van der Wel H."/>
            <person name="Katoh-Kurasawa M."/>
            <person name="Dinh C."/>
            <person name="Coutinho P.M."/>
            <person name="Saito T."/>
            <person name="Elias M."/>
            <person name="Schaap P."/>
            <person name="Kay R.R."/>
            <person name="Henrissat B."/>
            <person name="Eichinger L."/>
            <person name="Rivero F."/>
            <person name="Putnam N.H."/>
            <person name="West C.M."/>
            <person name="Loomis W.F."/>
            <person name="Chisholm R.L."/>
            <person name="Shaulsky G."/>
            <person name="Strassmann J.E."/>
            <person name="Queller D.C."/>
            <person name="Kuspa A."/>
            <person name="Grigoriev I.V."/>
        </authorList>
    </citation>
    <scope>NUCLEOTIDE SEQUENCE [LARGE SCALE GENOMIC DNA]</scope>
    <source>
        <strain evidence="4">QSDP1</strain>
    </source>
</reference>
<dbReference type="InParanoid" id="F0ZIZ2"/>
<evidence type="ECO:0000256" key="2">
    <source>
        <dbReference type="SAM" id="SignalP"/>
    </source>
</evidence>
<evidence type="ECO:0008006" key="5">
    <source>
        <dbReference type="Google" id="ProtNLM"/>
    </source>
</evidence>
<protein>
    <recommendedName>
        <fullName evidence="5">Conditioned medium factor</fullName>
    </recommendedName>
</protein>
<evidence type="ECO:0000313" key="4">
    <source>
        <dbReference type="Proteomes" id="UP000001064"/>
    </source>
</evidence>
<dbReference type="Gene3D" id="3.40.50.1820">
    <property type="entry name" value="alpha/beta hydrolase"/>
    <property type="match status" value="1"/>
</dbReference>
<accession>F0ZIZ2</accession>
<dbReference type="GO" id="GO:0045597">
    <property type="term" value="P:positive regulation of cell differentiation"/>
    <property type="evidence" value="ECO:0007669"/>
    <property type="project" value="EnsemblProtists"/>
</dbReference>
<evidence type="ECO:0000256" key="1">
    <source>
        <dbReference type="SAM" id="MobiDB-lite"/>
    </source>
</evidence>
<dbReference type="InterPro" id="IPR029058">
    <property type="entry name" value="AB_hydrolase_fold"/>
</dbReference>
<organism evidence="3 4">
    <name type="scientific">Dictyostelium purpureum</name>
    <name type="common">Slime mold</name>
    <dbReference type="NCBI Taxonomy" id="5786"/>
    <lineage>
        <taxon>Eukaryota</taxon>
        <taxon>Amoebozoa</taxon>
        <taxon>Evosea</taxon>
        <taxon>Eumycetozoa</taxon>
        <taxon>Dictyostelia</taxon>
        <taxon>Dictyosteliales</taxon>
        <taxon>Dictyosteliaceae</taxon>
        <taxon>Dictyostelium</taxon>
    </lineage>
</organism>
<dbReference type="EMBL" id="GL871038">
    <property type="protein sequence ID" value="EGC36081.1"/>
    <property type="molecule type" value="Genomic_DNA"/>
</dbReference>
<dbReference type="eggNOG" id="ENOG502RYH8">
    <property type="taxonomic scope" value="Eukaryota"/>
</dbReference>
<feature type="compositionally biased region" description="Polar residues" evidence="1">
    <location>
        <begin position="688"/>
        <end position="697"/>
    </location>
</feature>
<dbReference type="Proteomes" id="UP000001064">
    <property type="component" value="Unassembled WGS sequence"/>
</dbReference>
<keyword evidence="2" id="KW-0732">Signal</keyword>
<dbReference type="GeneID" id="10501348"/>
<gene>
    <name evidence="3" type="ORF">DICPUDRAFT_87570</name>
</gene>
<dbReference type="GO" id="GO:0005615">
    <property type="term" value="C:extracellular space"/>
    <property type="evidence" value="ECO:0007669"/>
    <property type="project" value="EnsemblProtists"/>
</dbReference>
<dbReference type="KEGG" id="dpp:DICPUDRAFT_87570"/>
<sequence>MKLLIVLIVLLISLVNSKLIPKNLSGEPSEFESFKIPNPEDVAQSSDSSLIPITLVNSETTNEAEWVGIVSVDSDKEFTLTIFSDFAVGLSVEATQPKIDLDHNNHGRRHGNHFEYNKQHKDRIHKMMKSDTPTPTITNGTFGIDGATVPSLSYTWDKPTVGDWTIKITANQELNKNNKFKSRVSDGEANLFLLVQNPSDTHIYSYVQSYNNLFVNEKVPILAMLHKKSEWTDLTSRPLNWKPTPLKLTSTTAQVFVSLPDGSSEVIEMFDDGLHDDLNADDGVYGAYMTVQELGNYDIQVVLKGTKDKKNIVRSNQHLIPITTQFLELTGNVFSEQDGDANLNFYYEVESANQTTPSTTPVRLYSEVYGTDKKGNKVAIAWVGGVTSAQSYQGTYCLSANLNARWIAKLDGVTGPFSVKNVIISDLNTFIPLSNQSSHLGVQMIGQYKDVNQIDFDVPLHIITKEMRDGKMPENLAQRFGKTPSGNGKLILVHGYCSSDNPWPLQDFTNAVQFLDLNQNRGNDQFAQMVGEFGAQYTDGFSLVVHSQGGNQALHLLTFYHSGLDLSTAYEGRVIQSMGTPYKGTALAGTLASIGKIIGIGCSANNDLTIDGAALWLNTIPKEKRALVYYTTTQYKTGKLINYCQLAANSVLKWPNDGVIDHVGGELEGGNYVSNIKGFCHTSEMHSPAQTSNTANNKEMDSKSVW</sequence>
<dbReference type="GO" id="GO:0010468">
    <property type="term" value="P:regulation of gene expression"/>
    <property type="evidence" value="ECO:0007669"/>
    <property type="project" value="EnsemblProtists"/>
</dbReference>
<evidence type="ECO:0000313" key="3">
    <source>
        <dbReference type="EMBL" id="EGC36081.1"/>
    </source>
</evidence>
<dbReference type="RefSeq" id="XP_003287399.1">
    <property type="nucleotide sequence ID" value="XM_003287351.1"/>
</dbReference>
<dbReference type="NCBIfam" id="NF041940">
    <property type="entry name" value="choice_anch_X"/>
    <property type="match status" value="1"/>
</dbReference>
<dbReference type="STRING" id="5786.F0ZIZ2"/>
<feature type="chain" id="PRO_5003265147" description="Conditioned medium factor" evidence="2">
    <location>
        <begin position="18"/>
        <end position="706"/>
    </location>
</feature>
<dbReference type="AlphaFoldDB" id="F0ZIZ2"/>
<feature type="signal peptide" evidence="2">
    <location>
        <begin position="1"/>
        <end position="17"/>
    </location>
</feature>